<organism evidence="1 2">
    <name type="scientific">Geodermatophilus africanus</name>
    <dbReference type="NCBI Taxonomy" id="1137993"/>
    <lineage>
        <taxon>Bacteria</taxon>
        <taxon>Bacillati</taxon>
        <taxon>Actinomycetota</taxon>
        <taxon>Actinomycetes</taxon>
        <taxon>Geodermatophilales</taxon>
        <taxon>Geodermatophilaceae</taxon>
        <taxon>Geodermatophilus</taxon>
    </lineage>
</organism>
<dbReference type="AlphaFoldDB" id="A0A1H3N229"/>
<keyword evidence="2" id="KW-1185">Reference proteome</keyword>
<reference evidence="2" key="1">
    <citation type="submission" date="2016-10" db="EMBL/GenBank/DDBJ databases">
        <authorList>
            <person name="Varghese N."/>
            <person name="Submissions S."/>
        </authorList>
    </citation>
    <scope>NUCLEOTIDE SEQUENCE [LARGE SCALE GENOMIC DNA]</scope>
    <source>
        <strain evidence="2">DSM 45422</strain>
    </source>
</reference>
<accession>A0A1H3N229</accession>
<proteinExistence type="predicted"/>
<evidence type="ECO:0000313" key="1">
    <source>
        <dbReference type="EMBL" id="SDY82858.1"/>
    </source>
</evidence>
<sequence length="61" mass="6769">MAKSGRMPKKKCCEDKPRCKRCPLRALAEGTLPPGYTVKKRRLVKLDKAGKVLAKSTRKAA</sequence>
<dbReference type="OrthoDB" id="5193918at2"/>
<dbReference type="STRING" id="1137993.SAMN05660209_03820"/>
<evidence type="ECO:0000313" key="2">
    <source>
        <dbReference type="Proteomes" id="UP000198921"/>
    </source>
</evidence>
<gene>
    <name evidence="1" type="ORF">SAMN05660209_03820</name>
</gene>
<protein>
    <submittedName>
        <fullName evidence="1">Uncharacterized protein</fullName>
    </submittedName>
</protein>
<dbReference type="EMBL" id="FNOT01000012">
    <property type="protein sequence ID" value="SDY82858.1"/>
    <property type="molecule type" value="Genomic_DNA"/>
</dbReference>
<dbReference type="Proteomes" id="UP000198921">
    <property type="component" value="Unassembled WGS sequence"/>
</dbReference>
<name>A0A1H3N229_9ACTN</name>
<dbReference type="RefSeq" id="WP_091159741.1">
    <property type="nucleotide sequence ID" value="NZ_FNOT01000012.1"/>
</dbReference>